<keyword evidence="3" id="KW-0560">Oxidoreductase</keyword>
<dbReference type="AlphaFoldDB" id="A0A420IM12"/>
<evidence type="ECO:0000313" key="5">
    <source>
        <dbReference type="Proteomes" id="UP000285326"/>
    </source>
</evidence>
<dbReference type="PANTHER" id="PTHR43008:SF8">
    <property type="entry name" value="BENZIL REDUCTASE ((S)-BENZOIN FORMING) IRC24"/>
    <property type="match status" value="1"/>
</dbReference>
<evidence type="ECO:0000313" key="4">
    <source>
        <dbReference type="EMBL" id="RKF75586.1"/>
    </source>
</evidence>
<evidence type="ECO:0000256" key="3">
    <source>
        <dbReference type="ARBA" id="ARBA00023002"/>
    </source>
</evidence>
<accession>A0A420IM12</accession>
<comment type="similarity">
    <text evidence="1">Belongs to the short-chain dehydrogenases/reductases (SDR) family.</text>
</comment>
<dbReference type="GO" id="GO:0050664">
    <property type="term" value="F:oxidoreductase activity, acting on NAD(P)H, oxygen as acceptor"/>
    <property type="evidence" value="ECO:0007669"/>
    <property type="project" value="TreeGrafter"/>
</dbReference>
<dbReference type="PRINTS" id="PR00081">
    <property type="entry name" value="GDHRDH"/>
</dbReference>
<dbReference type="PANTHER" id="PTHR43008">
    <property type="entry name" value="BENZIL REDUCTASE"/>
    <property type="match status" value="1"/>
</dbReference>
<comment type="caution">
    <text evidence="4">The sequence shown here is derived from an EMBL/GenBank/DDBJ whole genome shotgun (WGS) entry which is preliminary data.</text>
</comment>
<protein>
    <submittedName>
        <fullName evidence="4">Putative oxidoreductase C30D10.05c</fullName>
    </submittedName>
</protein>
<dbReference type="InterPro" id="IPR002347">
    <property type="entry name" value="SDR_fam"/>
</dbReference>
<dbReference type="SUPFAM" id="SSF51735">
    <property type="entry name" value="NAD(P)-binding Rossmann-fold domains"/>
    <property type="match status" value="1"/>
</dbReference>
<dbReference type="Pfam" id="PF00106">
    <property type="entry name" value="adh_short"/>
    <property type="match status" value="1"/>
</dbReference>
<gene>
    <name evidence="4" type="ORF">GcM1_233095</name>
</gene>
<dbReference type="Gene3D" id="3.40.50.720">
    <property type="entry name" value="NAD(P)-binding Rossmann-like Domain"/>
    <property type="match status" value="1"/>
</dbReference>
<dbReference type="InterPro" id="IPR036291">
    <property type="entry name" value="NAD(P)-bd_dom_sf"/>
</dbReference>
<dbReference type="CDD" id="cd05367">
    <property type="entry name" value="SPR-like_SDR_c"/>
    <property type="match status" value="1"/>
</dbReference>
<evidence type="ECO:0000256" key="2">
    <source>
        <dbReference type="ARBA" id="ARBA00022857"/>
    </source>
</evidence>
<name>A0A420IM12_9PEZI</name>
<dbReference type="FunFam" id="3.40.50.720:FF:000281">
    <property type="entry name" value="Uncharacterized oxidoreductase YIR035C"/>
    <property type="match status" value="1"/>
</dbReference>
<dbReference type="Proteomes" id="UP000285326">
    <property type="component" value="Unassembled WGS sequence"/>
</dbReference>
<dbReference type="PROSITE" id="PS00061">
    <property type="entry name" value="ADH_SHORT"/>
    <property type="match status" value="1"/>
</dbReference>
<proteinExistence type="inferred from homology"/>
<dbReference type="EMBL" id="MCBS01023308">
    <property type="protein sequence ID" value="RKF75586.1"/>
    <property type="molecule type" value="Genomic_DNA"/>
</dbReference>
<evidence type="ECO:0000256" key="1">
    <source>
        <dbReference type="ARBA" id="ARBA00006484"/>
    </source>
</evidence>
<sequence>MNNNLPEMLSPSIPCTTSPKSIILTGASRGIGLAIARYLLMSGNRVLCIARTKEPLEILQQEFPGQVGILVGDMKDFQLGAQAVAKAIHDFKCLDGLVINHGSLSPIKRLADSNPTEWRSAYEVNFFSAVALIQPALPFLRQTKGRIVITSSGAAVKPYATWGAYGSAKAALNHLVQTLAVEEPLITSIAVRPGVVDTEMQAEVRGSHKVMDHGDTQRFRKMYLEGQLLRPEQPGDVMARLILGVGNEFSGKFLRQVKKMFISNGKRVNEILRSWDAADLAKFQD</sequence>
<dbReference type="InterPro" id="IPR020904">
    <property type="entry name" value="Sc_DH/Rdtase_CS"/>
</dbReference>
<organism evidence="4 5">
    <name type="scientific">Golovinomyces cichoracearum</name>
    <dbReference type="NCBI Taxonomy" id="62708"/>
    <lineage>
        <taxon>Eukaryota</taxon>
        <taxon>Fungi</taxon>
        <taxon>Dikarya</taxon>
        <taxon>Ascomycota</taxon>
        <taxon>Pezizomycotina</taxon>
        <taxon>Leotiomycetes</taxon>
        <taxon>Erysiphales</taxon>
        <taxon>Erysiphaceae</taxon>
        <taxon>Golovinomyces</taxon>
    </lineage>
</organism>
<keyword evidence="2" id="KW-0521">NADP</keyword>
<reference evidence="4 5" key="1">
    <citation type="journal article" date="2018" name="BMC Genomics">
        <title>Comparative genome analyses reveal sequence features reflecting distinct modes of host-adaptation between dicot and monocot powdery mildew.</title>
        <authorList>
            <person name="Wu Y."/>
            <person name="Ma X."/>
            <person name="Pan Z."/>
            <person name="Kale S.D."/>
            <person name="Song Y."/>
            <person name="King H."/>
            <person name="Zhang Q."/>
            <person name="Presley C."/>
            <person name="Deng X."/>
            <person name="Wei C.I."/>
            <person name="Xiao S."/>
        </authorList>
    </citation>
    <scope>NUCLEOTIDE SEQUENCE [LARGE SCALE GENOMIC DNA]</scope>
    <source>
        <strain evidence="4">UMSG1</strain>
    </source>
</reference>